<feature type="region of interest" description="Disordered" evidence="1">
    <location>
        <begin position="1"/>
        <end position="31"/>
    </location>
</feature>
<feature type="non-terminal residue" evidence="3">
    <location>
        <position position="1"/>
    </location>
</feature>
<dbReference type="PANTHER" id="PTHR33165:SF63">
    <property type="entry name" value="OS03G0792300 PROTEIN"/>
    <property type="match status" value="1"/>
</dbReference>
<evidence type="ECO:0000313" key="3">
    <source>
        <dbReference type="EMBL" id="TVT97557.1"/>
    </source>
</evidence>
<dbReference type="AlphaFoldDB" id="A0A5J9SE37"/>
<gene>
    <name evidence="3" type="ORF">EJB05_57187</name>
</gene>
<evidence type="ECO:0000313" key="4">
    <source>
        <dbReference type="Proteomes" id="UP000324897"/>
    </source>
</evidence>
<evidence type="ECO:0000259" key="2">
    <source>
        <dbReference type="Pfam" id="PF03478"/>
    </source>
</evidence>
<dbReference type="OrthoDB" id="619048at2759"/>
<accession>A0A5J9SE37</accession>
<name>A0A5J9SE37_9POAL</name>
<dbReference type="PANTHER" id="PTHR33165">
    <property type="entry name" value="F-BOX DOMAIN CONTAINING PROTEIN-LIKE-RELATED"/>
    <property type="match status" value="1"/>
</dbReference>
<keyword evidence="4" id="KW-1185">Reference proteome</keyword>
<reference evidence="3 4" key="1">
    <citation type="journal article" date="2019" name="Sci. Rep.">
        <title>A high-quality genome of Eragrostis curvula grass provides insights into Poaceae evolution and supports new strategies to enhance forage quality.</title>
        <authorList>
            <person name="Carballo J."/>
            <person name="Santos B.A.C.M."/>
            <person name="Zappacosta D."/>
            <person name="Garbus I."/>
            <person name="Selva J.P."/>
            <person name="Gallo C.A."/>
            <person name="Diaz A."/>
            <person name="Albertini E."/>
            <person name="Caccamo M."/>
            <person name="Echenique V."/>
        </authorList>
    </citation>
    <scope>NUCLEOTIDE SEQUENCE [LARGE SCALE GENOMIC DNA]</scope>
    <source>
        <strain evidence="4">cv. Victoria</strain>
        <tissue evidence="3">Leaf</tissue>
    </source>
</reference>
<sequence length="408" mass="45098">MASSSGVPPPCSSLRAKRKCTRKDEDTSLDWANLPEGPAGSIAERLLSDDVADYVRFRAACAAWRACSVEPRAHSVLHQRFHPRLWVMLPSTLNAAGNRRLFLNVSTGERIRVRLPDPHGCYVLGHTAEGLVLLCWKDTYLIQLLNPLTGQLADLPSAAALLKESPSLAFINPFAQQRSNNHSPSKKWSLDDELEAFSLRSAGLAGNSTIAIHFGRCFDILAFAQPGDESWMTPSSIPPQFLSAFMFAGRFYCITEDNMLVVEITANQQPQLVQVASYTLGRPVRLFDDIYPVVNDGTLFICLRHDKFSLGENCCTYRANVETGKMIPTKLLDGHSLFVDQYDPRSILVPAGISPSIKPDTIYVCKGDDNSGRPRIDAFNAFGGRSIEQPSVDAEDIAYYLSCYARGY</sequence>
<organism evidence="3 4">
    <name type="scientific">Eragrostis curvula</name>
    <name type="common">weeping love grass</name>
    <dbReference type="NCBI Taxonomy" id="38414"/>
    <lineage>
        <taxon>Eukaryota</taxon>
        <taxon>Viridiplantae</taxon>
        <taxon>Streptophyta</taxon>
        <taxon>Embryophyta</taxon>
        <taxon>Tracheophyta</taxon>
        <taxon>Spermatophyta</taxon>
        <taxon>Magnoliopsida</taxon>
        <taxon>Liliopsida</taxon>
        <taxon>Poales</taxon>
        <taxon>Poaceae</taxon>
        <taxon>PACMAD clade</taxon>
        <taxon>Chloridoideae</taxon>
        <taxon>Eragrostideae</taxon>
        <taxon>Eragrostidinae</taxon>
        <taxon>Eragrostis</taxon>
    </lineage>
</organism>
<comment type="caution">
    <text evidence="3">The sequence shown here is derived from an EMBL/GenBank/DDBJ whole genome shotgun (WGS) entry which is preliminary data.</text>
</comment>
<dbReference type="InterPro" id="IPR005174">
    <property type="entry name" value="KIB1-4_b-propeller"/>
</dbReference>
<dbReference type="Proteomes" id="UP000324897">
    <property type="component" value="Unassembled WGS sequence"/>
</dbReference>
<dbReference type="Pfam" id="PF03478">
    <property type="entry name" value="Beta-prop_KIB1-4"/>
    <property type="match status" value="1"/>
</dbReference>
<dbReference type="Gramene" id="TVT97557">
    <property type="protein sequence ID" value="TVT97557"/>
    <property type="gene ID" value="EJB05_57187"/>
</dbReference>
<dbReference type="EMBL" id="RWGY01000984">
    <property type="protein sequence ID" value="TVT97557.1"/>
    <property type="molecule type" value="Genomic_DNA"/>
</dbReference>
<proteinExistence type="predicted"/>
<evidence type="ECO:0000256" key="1">
    <source>
        <dbReference type="SAM" id="MobiDB-lite"/>
    </source>
</evidence>
<feature type="domain" description="KIB1-4 beta-propeller" evidence="2">
    <location>
        <begin position="102"/>
        <end position="372"/>
    </location>
</feature>
<protein>
    <recommendedName>
        <fullName evidence="2">KIB1-4 beta-propeller domain-containing protein</fullName>
    </recommendedName>
</protein>